<evidence type="ECO:0000256" key="2">
    <source>
        <dbReference type="SAM" id="SignalP"/>
    </source>
</evidence>
<feature type="region of interest" description="Disordered" evidence="1">
    <location>
        <begin position="152"/>
        <end position="238"/>
    </location>
</feature>
<keyword evidence="2" id="KW-0732">Signal</keyword>
<dbReference type="EMBL" id="CP069362">
    <property type="protein sequence ID" value="WGS65896.1"/>
    <property type="molecule type" value="Genomic_DNA"/>
</dbReference>
<evidence type="ECO:0000313" key="3">
    <source>
        <dbReference type="EMBL" id="WGS65896.1"/>
    </source>
</evidence>
<feature type="chain" id="PRO_5046133922" evidence="2">
    <location>
        <begin position="21"/>
        <end position="238"/>
    </location>
</feature>
<organism evidence="3 4">
    <name type="scientific">Marinitoga aeolica</name>
    <dbReference type="NCBI Taxonomy" id="2809031"/>
    <lineage>
        <taxon>Bacteria</taxon>
        <taxon>Thermotogati</taxon>
        <taxon>Thermotogota</taxon>
        <taxon>Thermotogae</taxon>
        <taxon>Petrotogales</taxon>
        <taxon>Petrotogaceae</taxon>
        <taxon>Marinitoga</taxon>
    </lineage>
</organism>
<feature type="signal peptide" evidence="2">
    <location>
        <begin position="1"/>
        <end position="20"/>
    </location>
</feature>
<feature type="compositionally biased region" description="Polar residues" evidence="1">
    <location>
        <begin position="194"/>
        <end position="208"/>
    </location>
</feature>
<keyword evidence="4" id="KW-1185">Reference proteome</keyword>
<dbReference type="RefSeq" id="WP_281000768.1">
    <property type="nucleotide sequence ID" value="NZ_CP069362.1"/>
</dbReference>
<protein>
    <submittedName>
        <fullName evidence="3">Anti-sigma factor domain-containing protein</fullName>
    </submittedName>
</protein>
<evidence type="ECO:0000313" key="4">
    <source>
        <dbReference type="Proteomes" id="UP001232493"/>
    </source>
</evidence>
<name>A0ABY8PTD6_9BACT</name>
<gene>
    <name evidence="3" type="ORF">JRV97_04930</name>
</gene>
<reference evidence="3 4" key="1">
    <citation type="submission" date="2021-02" db="EMBL/GenBank/DDBJ databases">
        <title>Characterization of Marinitoga sp. nov. str. BP5-C20A.</title>
        <authorList>
            <person name="Erauso G."/>
            <person name="Postec A."/>
        </authorList>
    </citation>
    <scope>NUCLEOTIDE SEQUENCE [LARGE SCALE GENOMIC DNA]</scope>
    <source>
        <strain evidence="3 4">BP5-C20A</strain>
    </source>
</reference>
<evidence type="ECO:0000256" key="1">
    <source>
        <dbReference type="SAM" id="MobiDB-lite"/>
    </source>
</evidence>
<sequence>MKKFLTVLLVGGLMAGSIFAFNANAPRVNQDPNAAPIYQNYQGTRGGYMFNEENMITVTGTIDSIEENKDFPGMLEIKIKTDNGDFVEIHANSYFAKDLEVGKNIEVKGWEIEFNNEKIFRPVESKVDGKDVVLNGFRGAARGMGVNTQLPGYTPKAPVANQGFRGRNMNQAPRGRYMNQVPNGNYNFGPRGNYQMQNNCYGPQTPNGNFAPRGNFQMPGYQGQQQYPNQQPMPRGRW</sequence>
<proteinExistence type="predicted"/>
<feature type="compositionally biased region" description="Low complexity" evidence="1">
    <location>
        <begin position="217"/>
        <end position="238"/>
    </location>
</feature>
<dbReference type="Proteomes" id="UP001232493">
    <property type="component" value="Chromosome"/>
</dbReference>
<accession>A0ABY8PTD6</accession>